<dbReference type="Proteomes" id="UP000281406">
    <property type="component" value="Unassembled WGS sequence"/>
</dbReference>
<dbReference type="Pfam" id="PF02902">
    <property type="entry name" value="Peptidase_C48"/>
    <property type="match status" value="1"/>
</dbReference>
<dbReference type="InterPro" id="IPR003034">
    <property type="entry name" value="SAP_dom"/>
</dbReference>
<dbReference type="Gene3D" id="3.40.395.10">
    <property type="entry name" value="Adenoviral Proteinase, Chain A"/>
    <property type="match status" value="1"/>
</dbReference>
<comment type="caution">
    <text evidence="5">The sequence shown here is derived from an EMBL/GenBank/DDBJ whole genome shotgun (WGS) entry which is preliminary data.</text>
</comment>
<dbReference type="Pfam" id="PF18717">
    <property type="entry name" value="CxC4"/>
    <property type="match status" value="1"/>
</dbReference>
<dbReference type="InterPro" id="IPR048795">
    <property type="entry name" value="PWP3A_3B_4_C"/>
</dbReference>
<name>A0A3N0YRI4_ANAGA</name>
<dbReference type="GO" id="GO:0008234">
    <property type="term" value="F:cysteine-type peptidase activity"/>
    <property type="evidence" value="ECO:0007669"/>
    <property type="project" value="InterPro"/>
</dbReference>
<dbReference type="PROSITE" id="PS50800">
    <property type="entry name" value="SAP"/>
    <property type="match status" value="1"/>
</dbReference>
<keyword evidence="6" id="KW-1185">Reference proteome</keyword>
<evidence type="ECO:0000256" key="3">
    <source>
        <dbReference type="ARBA" id="ARBA00022801"/>
    </source>
</evidence>
<evidence type="ECO:0000313" key="6">
    <source>
        <dbReference type="Proteomes" id="UP000281406"/>
    </source>
</evidence>
<gene>
    <name evidence="5" type="ORF">DPX16_2188</name>
</gene>
<evidence type="ECO:0000313" key="5">
    <source>
        <dbReference type="EMBL" id="ROL48481.1"/>
    </source>
</evidence>
<evidence type="ECO:0000259" key="4">
    <source>
        <dbReference type="PROSITE" id="PS50800"/>
    </source>
</evidence>
<comment type="similarity">
    <text evidence="1">Belongs to the peptidase C48 family.</text>
</comment>
<dbReference type="InterPro" id="IPR038765">
    <property type="entry name" value="Papain-like_cys_pep_sf"/>
</dbReference>
<evidence type="ECO:0000256" key="1">
    <source>
        <dbReference type="ARBA" id="ARBA00005234"/>
    </source>
</evidence>
<dbReference type="OrthoDB" id="8948380at2759"/>
<dbReference type="Pfam" id="PF20886">
    <property type="entry name" value="PWP3A-B_C"/>
    <property type="match status" value="1"/>
</dbReference>
<reference evidence="5 6" key="1">
    <citation type="submission" date="2018-10" db="EMBL/GenBank/DDBJ databases">
        <title>Genome assembly for a Yunnan-Guizhou Plateau 3E fish, Anabarilius grahami (Regan), and its evolutionary and genetic applications.</title>
        <authorList>
            <person name="Jiang W."/>
        </authorList>
    </citation>
    <scope>NUCLEOTIDE SEQUENCE [LARGE SCALE GENOMIC DNA]</scope>
    <source>
        <strain evidence="5">AG-KIZ</strain>
        <tissue evidence="5">Muscle</tissue>
    </source>
</reference>
<dbReference type="PANTHER" id="PTHR17609:SF3">
    <property type="entry name" value="SAP DOMAIN-CONTAINING PROTEIN"/>
    <property type="match status" value="1"/>
</dbReference>
<keyword evidence="3" id="KW-0378">Hydrolase</keyword>
<dbReference type="EMBL" id="RJVU01029889">
    <property type="protein sequence ID" value="ROL48481.1"/>
    <property type="molecule type" value="Genomic_DNA"/>
</dbReference>
<dbReference type="InterPro" id="IPR039598">
    <property type="entry name" value="HMGXB3"/>
</dbReference>
<feature type="domain" description="SAP" evidence="4">
    <location>
        <begin position="302"/>
        <end position="336"/>
    </location>
</feature>
<sequence length="1422" mass="159182">MEESDGTHVGEITYPPKDAPTIQGMVQYILMNKKIPSTIPNHLRLSSVDKEFPRQLIPEETLCYHCPNRMILSDPICITQKAKILTTTGIVQDISTYYKYCPQCGVLYRYQEWSEGLHNFNDHVLLDLPLCLTIRNLLQVHTAVSRIVEYLELTTGVQFPSADTVFHGYLHFEALTDHEYQYSCVTCGDHPPVVIMDLHKKASFHLSVSDLAQPPEDFNGDVDSEQFWKALTEERIARGFVSSQKNNPFSVPPSFHFWAPWIGRKTRRSDCVLNTEFEKIRPAKAAEVSEITVSEDRLRDELCKQKVQVIRNLCRECGLDATGSRTDLLLRLSQEMKSREAYDKVFEKIWAASGGWAVIMCPCGIVYSLKCNIRAESPRDFADMLLSWKHMPNIVIYDFARGLSTHTNLRQPQTIPFSPFEGRLMDPTAENIAKAKAGNVKVSLPWLMCKKENPDPNGHPITGSAEHYVLYDRFHEDNTKDARDSLRKLRLVPQLAGKVNSQVVHTAVSRIVEYLELTTGVQFPSADTVFHGYLHFEALTDHEYQYSCVTCGDHPPVVIMDLHKKASFHLSVSDLAQPPEDFNGDVDSEQFWKALTEERIARGFVSSQKNNPFSVPPSFNFWAPWIGRKTRRSDCVLNTEFEKIRPAKAAEVSEITVSEDRLRDELCKQGGWAVIMCPCGIVYSLKCNIRAESPRDFADMLLSWKHMPNIVIYDFARGLSTHTNLRQPQTIPFSPFEGRLMDPTAENIAKAKAGNVKVSLPWLTCKKENPDPNGHPITGSSEHYVLYDRFHEDNTKDARDSLRKLRLVPQLAGKVNSQVVEQLFAKLKKNNYFLNMALPSTHVFLMRNIIHHYNIRKNEERLDHMKKEFQTNILMNVHSQAVLEHITSEESMDVSVVAVPDTILKPSATPATIAIPAVSETASPAITATIAIPAVSETASPAITATIAIPAVSETASPAITATIAIPAVSETASPAITATIAIPAVSETASPAITATIAIPAVSETASPAITATIAIPAVSETASPAITATIAIPAVSETASPAITATIAIPAVSETASPAITATIAIPAVSETASPAITATIAIPAVSETASPAAAALGPTTLLEYFSPVKPWERDWHPVQEKLLDYVLDVNRPGAEIIVKEGKLCLIREEFWSLGLLRDMDSHGKDIYIENFYVVPTWKETSNIVTTLPALPRQTRGNDCGVFVLMYTLSMVCDIEFDFQEVDMPMIRKWWCLVLMERFQIDGYGRRFAFWTDEAKCLLEAKTQPLYRLKRSRSTTHDVPQHVQAVQDRTRTEEALVDCIVTSKGTEQHLVDVLNGKPSKWFPLKPRVPLYMDSEQQCAILFEHLKALLHNSTTQLNFTDEVEFICSFLFPEAIIHGLCELQALSWQEAEEVFLRGPTYHPRYACNLHLQKKIFIITQYF</sequence>
<organism evidence="5 6">
    <name type="scientific">Anabarilius grahami</name>
    <name type="common">Kanglang fish</name>
    <name type="synonym">Barilius grahami</name>
    <dbReference type="NCBI Taxonomy" id="495550"/>
    <lineage>
        <taxon>Eukaryota</taxon>
        <taxon>Metazoa</taxon>
        <taxon>Chordata</taxon>
        <taxon>Craniata</taxon>
        <taxon>Vertebrata</taxon>
        <taxon>Euteleostomi</taxon>
        <taxon>Actinopterygii</taxon>
        <taxon>Neopterygii</taxon>
        <taxon>Teleostei</taxon>
        <taxon>Ostariophysi</taxon>
        <taxon>Cypriniformes</taxon>
        <taxon>Xenocyprididae</taxon>
        <taxon>Xenocypridinae</taxon>
        <taxon>Xenocypridinae incertae sedis</taxon>
        <taxon>Anabarilius</taxon>
    </lineage>
</organism>
<dbReference type="SUPFAM" id="SSF54001">
    <property type="entry name" value="Cysteine proteinases"/>
    <property type="match status" value="1"/>
</dbReference>
<accession>A0A3N0YRI4</accession>
<dbReference type="InterPro" id="IPR003653">
    <property type="entry name" value="Peptidase_C48_C"/>
</dbReference>
<keyword evidence="2" id="KW-0645">Protease</keyword>
<dbReference type="GO" id="GO:0006508">
    <property type="term" value="P:proteolysis"/>
    <property type="evidence" value="ECO:0007669"/>
    <property type="project" value="UniProtKB-KW"/>
</dbReference>
<protein>
    <submittedName>
        <fullName evidence="5">HMG domain-containing protein 3</fullName>
    </submittedName>
</protein>
<evidence type="ECO:0000256" key="2">
    <source>
        <dbReference type="ARBA" id="ARBA00022670"/>
    </source>
</evidence>
<proteinExistence type="inferred from homology"/>
<dbReference type="PANTHER" id="PTHR17609">
    <property type="entry name" value="HMG DOMAIN-CONTAINING PROTEIN 3"/>
    <property type="match status" value="1"/>
</dbReference>
<dbReference type="InterPro" id="IPR040648">
    <property type="entry name" value="HMGXB3_CxC4"/>
</dbReference>